<evidence type="ECO:0000313" key="2">
    <source>
        <dbReference type="EMBL" id="CAG8740384.1"/>
    </source>
</evidence>
<dbReference type="Proteomes" id="UP000789405">
    <property type="component" value="Unassembled WGS sequence"/>
</dbReference>
<evidence type="ECO:0000313" key="3">
    <source>
        <dbReference type="Proteomes" id="UP000789405"/>
    </source>
</evidence>
<evidence type="ECO:0000256" key="1">
    <source>
        <dbReference type="SAM" id="MobiDB-lite"/>
    </source>
</evidence>
<feature type="compositionally biased region" description="Basic and acidic residues" evidence="1">
    <location>
        <begin position="9"/>
        <end position="20"/>
    </location>
</feature>
<organism evidence="2 3">
    <name type="scientific">Dentiscutata erythropus</name>
    <dbReference type="NCBI Taxonomy" id="1348616"/>
    <lineage>
        <taxon>Eukaryota</taxon>
        <taxon>Fungi</taxon>
        <taxon>Fungi incertae sedis</taxon>
        <taxon>Mucoromycota</taxon>
        <taxon>Glomeromycotina</taxon>
        <taxon>Glomeromycetes</taxon>
        <taxon>Diversisporales</taxon>
        <taxon>Gigasporaceae</taxon>
        <taxon>Dentiscutata</taxon>
    </lineage>
</organism>
<proteinExistence type="predicted"/>
<name>A0A9N9IJX0_9GLOM</name>
<comment type="caution">
    <text evidence="2">The sequence shown here is derived from an EMBL/GenBank/DDBJ whole genome shotgun (WGS) entry which is preliminary data.</text>
</comment>
<sequence>MISIVSTSKKTDADNNKNEDTFSEANWDDIINKCEEQLIKEEFEEEQNNLDNADTDFFNSEIHLAKN</sequence>
<protein>
    <submittedName>
        <fullName evidence="2">4594_t:CDS:1</fullName>
    </submittedName>
</protein>
<keyword evidence="3" id="KW-1185">Reference proteome</keyword>
<accession>A0A9N9IJX0</accession>
<reference evidence="2" key="1">
    <citation type="submission" date="2021-06" db="EMBL/GenBank/DDBJ databases">
        <authorList>
            <person name="Kallberg Y."/>
            <person name="Tangrot J."/>
            <person name="Rosling A."/>
        </authorList>
    </citation>
    <scope>NUCLEOTIDE SEQUENCE</scope>
    <source>
        <strain evidence="2">MA453B</strain>
    </source>
</reference>
<gene>
    <name evidence="2" type="ORF">DERYTH_LOCUS15950</name>
</gene>
<dbReference type="EMBL" id="CAJVPY010013416">
    <property type="protein sequence ID" value="CAG8740384.1"/>
    <property type="molecule type" value="Genomic_DNA"/>
</dbReference>
<dbReference type="AlphaFoldDB" id="A0A9N9IJX0"/>
<feature type="region of interest" description="Disordered" evidence="1">
    <location>
        <begin position="1"/>
        <end position="23"/>
    </location>
</feature>